<accession>A0AAV9SMG3</accession>
<organism evidence="2 3">
    <name type="scientific">Crenichthys baileyi</name>
    <name type="common">White River springfish</name>
    <dbReference type="NCBI Taxonomy" id="28760"/>
    <lineage>
        <taxon>Eukaryota</taxon>
        <taxon>Metazoa</taxon>
        <taxon>Chordata</taxon>
        <taxon>Craniata</taxon>
        <taxon>Vertebrata</taxon>
        <taxon>Euteleostomi</taxon>
        <taxon>Actinopterygii</taxon>
        <taxon>Neopterygii</taxon>
        <taxon>Teleostei</taxon>
        <taxon>Neoteleostei</taxon>
        <taxon>Acanthomorphata</taxon>
        <taxon>Ovalentaria</taxon>
        <taxon>Atherinomorphae</taxon>
        <taxon>Cyprinodontiformes</taxon>
        <taxon>Goodeidae</taxon>
        <taxon>Crenichthys</taxon>
    </lineage>
</organism>
<reference evidence="2 3" key="1">
    <citation type="submission" date="2021-06" db="EMBL/GenBank/DDBJ databases">
        <authorList>
            <person name="Palmer J.M."/>
        </authorList>
    </citation>
    <scope>NUCLEOTIDE SEQUENCE [LARGE SCALE GENOMIC DNA]</scope>
    <source>
        <strain evidence="2 3">MEX-2019</strain>
        <tissue evidence="2">Muscle</tissue>
    </source>
</reference>
<feature type="compositionally biased region" description="Polar residues" evidence="1">
    <location>
        <begin position="33"/>
        <end position="43"/>
    </location>
</feature>
<feature type="region of interest" description="Disordered" evidence="1">
    <location>
        <begin position="20"/>
        <end position="55"/>
    </location>
</feature>
<dbReference type="EMBL" id="JAHHUM010000137">
    <property type="protein sequence ID" value="KAK5622323.1"/>
    <property type="molecule type" value="Genomic_DNA"/>
</dbReference>
<feature type="region of interest" description="Disordered" evidence="1">
    <location>
        <begin position="70"/>
        <end position="94"/>
    </location>
</feature>
<feature type="compositionally biased region" description="Polar residues" evidence="1">
    <location>
        <begin position="70"/>
        <end position="83"/>
    </location>
</feature>
<dbReference type="AlphaFoldDB" id="A0AAV9SMG3"/>
<feature type="region of interest" description="Disordered" evidence="1">
    <location>
        <begin position="129"/>
        <end position="161"/>
    </location>
</feature>
<evidence type="ECO:0000313" key="3">
    <source>
        <dbReference type="Proteomes" id="UP001311232"/>
    </source>
</evidence>
<feature type="compositionally biased region" description="Low complexity" evidence="1">
    <location>
        <begin position="84"/>
        <end position="94"/>
    </location>
</feature>
<protein>
    <submittedName>
        <fullName evidence="2">Uncharacterized protein</fullName>
    </submittedName>
</protein>
<gene>
    <name evidence="2" type="ORF">CRENBAI_005430</name>
</gene>
<feature type="compositionally biased region" description="Polar residues" evidence="1">
    <location>
        <begin position="136"/>
        <end position="154"/>
    </location>
</feature>
<dbReference type="Proteomes" id="UP001311232">
    <property type="component" value="Unassembled WGS sequence"/>
</dbReference>
<name>A0AAV9SMG3_9TELE</name>
<evidence type="ECO:0000256" key="1">
    <source>
        <dbReference type="SAM" id="MobiDB-lite"/>
    </source>
</evidence>
<sequence>MEEEHETVVRQFYCYPPSSMSDLQSEAAAQPMSCLQSGAASQPTPCPQSEAAVQPTPCLQSAAAAPFTPGLQSTAAQPTPHLQSSATEPASTSSTLVLVVASESSDEGFEDEPLPDPVPEQFVVEPLSGRVPGLTTKGSASASEGSPGTVSASKGSPGAVSASEGSLGYPDSCSAAACRPGLHASAGLLVFAIVAVAGCPGSYVSADLLAFTFIATTGAQVAMCRSWPPPELCVCTGCSPGRPSELYART</sequence>
<keyword evidence="3" id="KW-1185">Reference proteome</keyword>
<evidence type="ECO:0000313" key="2">
    <source>
        <dbReference type="EMBL" id="KAK5622323.1"/>
    </source>
</evidence>
<comment type="caution">
    <text evidence="2">The sequence shown here is derived from an EMBL/GenBank/DDBJ whole genome shotgun (WGS) entry which is preliminary data.</text>
</comment>
<proteinExistence type="predicted"/>